<dbReference type="EMBL" id="PYFT01000001">
    <property type="protein sequence ID" value="PSR54793.1"/>
    <property type="molecule type" value="Genomic_DNA"/>
</dbReference>
<accession>A0A2T2YH11</accession>
<dbReference type="SUPFAM" id="SSF82185">
    <property type="entry name" value="Histone H3 K4-specific methyltransferase SET7/9 N-terminal domain"/>
    <property type="match status" value="1"/>
</dbReference>
<sequence>MEKSSLSSYLLMRRFKLCLGLVGLFLIIETTSCSKRNYNVDAETAPLAAPKTGLFKRKIMEPVTTAAIDTTSPSLATTPVPDTVQLGTKKRKKHKRKKNEFLGYPVRRGYVKSGKGNRATVEKFSYLKEYIEPSVYAPAKYYYDTKRHRIFKARTIDPKRARIVHGPYKKMVGGKVVAEGYFYIGTRHLRWESYNKDGILLSKSHFEKGFPRDAVINYYDAGQKKMKEVIPYVNNKVEGDYVMFHQNGLLAWEGQYEKGKKVGIWIEFYDFRNRKHFEYQYPESADDEPFEAYVIKEYDRHGTVIYEKGKFDKRPKM</sequence>
<evidence type="ECO:0008006" key="3">
    <source>
        <dbReference type="Google" id="ProtNLM"/>
    </source>
</evidence>
<keyword evidence="2" id="KW-1185">Reference proteome</keyword>
<dbReference type="Proteomes" id="UP000240357">
    <property type="component" value="Unassembled WGS sequence"/>
</dbReference>
<reference evidence="1 2" key="1">
    <citation type="submission" date="2018-03" db="EMBL/GenBank/DDBJ databases">
        <title>Adhaeribacter sp. HMF7605 Genome sequencing and assembly.</title>
        <authorList>
            <person name="Kang H."/>
            <person name="Kang J."/>
            <person name="Cha I."/>
            <person name="Kim H."/>
            <person name="Joh K."/>
        </authorList>
    </citation>
    <scope>NUCLEOTIDE SEQUENCE [LARGE SCALE GENOMIC DNA]</scope>
    <source>
        <strain evidence="1 2">HMF7605</strain>
    </source>
</reference>
<proteinExistence type="predicted"/>
<evidence type="ECO:0000313" key="2">
    <source>
        <dbReference type="Proteomes" id="UP000240357"/>
    </source>
</evidence>
<dbReference type="Gene3D" id="3.90.930.1">
    <property type="match status" value="1"/>
</dbReference>
<comment type="caution">
    <text evidence="1">The sequence shown here is derived from an EMBL/GenBank/DDBJ whole genome shotgun (WGS) entry which is preliminary data.</text>
</comment>
<gene>
    <name evidence="1" type="ORF">AHMF7605_15415</name>
</gene>
<evidence type="ECO:0000313" key="1">
    <source>
        <dbReference type="EMBL" id="PSR54793.1"/>
    </source>
</evidence>
<dbReference type="AlphaFoldDB" id="A0A2T2YH11"/>
<organism evidence="1 2">
    <name type="scientific">Adhaeribacter arboris</name>
    <dbReference type="NCBI Taxonomy" id="2072846"/>
    <lineage>
        <taxon>Bacteria</taxon>
        <taxon>Pseudomonadati</taxon>
        <taxon>Bacteroidota</taxon>
        <taxon>Cytophagia</taxon>
        <taxon>Cytophagales</taxon>
        <taxon>Hymenobacteraceae</taxon>
        <taxon>Adhaeribacter</taxon>
    </lineage>
</organism>
<protein>
    <recommendedName>
        <fullName evidence="3">Toxin-antitoxin system YwqK family antitoxin</fullName>
    </recommendedName>
</protein>
<name>A0A2T2YH11_9BACT</name>